<dbReference type="InterPro" id="IPR005501">
    <property type="entry name" value="LamB/YcsF/PxpA-like"/>
</dbReference>
<evidence type="ECO:0000313" key="2">
    <source>
        <dbReference type="Proteomes" id="UP001061302"/>
    </source>
</evidence>
<proteinExistence type="predicted"/>
<gene>
    <name evidence="1" type="primary">pxpA</name>
    <name evidence="1" type="ORF">N8I74_04310</name>
</gene>
<dbReference type="PANTHER" id="PTHR30292:SF0">
    <property type="entry name" value="5-OXOPROLINASE SUBUNIT A"/>
    <property type="match status" value="1"/>
</dbReference>
<accession>A0ABY6DPG7</accession>
<sequence>MAHTIDLNADLGEGFAHDPVLMPLISSANIACGGHAGDVDSMRTAVRLARIHGVVVGAHPSYPDREHFGRVSMQLEPMRLVEILTAQLWSLKAVCIEAGLSVAYVKPHGALYNDAARDPALARLIAGSIHEIDPALAVMGLSGSALLDAARECGLTVIAEAFVDRAYRNDGSLVPRGEPGAVLADPQHALAQAADLTLRGGVRAQDGTWLPLQADSLCLHGDHPHALHFATLLHAHLRQQGVQIASTLQRRAQGAVQT</sequence>
<dbReference type="NCBIfam" id="NF003816">
    <property type="entry name" value="PRK05406.1-5"/>
    <property type="match status" value="1"/>
</dbReference>
<reference evidence="1" key="1">
    <citation type="submission" date="2022-10" db="EMBL/GenBank/DDBJ databases">
        <title>Chitiniphilus purpureus sp. nov., a novel chitin-degrading bacterium isolated from crawfish pond sediment.</title>
        <authorList>
            <person name="Li K."/>
        </authorList>
    </citation>
    <scope>NUCLEOTIDE SEQUENCE</scope>
    <source>
        <strain evidence="1">CD1</strain>
    </source>
</reference>
<keyword evidence="2" id="KW-1185">Reference proteome</keyword>
<dbReference type="EMBL" id="CP106753">
    <property type="protein sequence ID" value="UXY16249.1"/>
    <property type="molecule type" value="Genomic_DNA"/>
</dbReference>
<evidence type="ECO:0000313" key="1">
    <source>
        <dbReference type="EMBL" id="UXY16249.1"/>
    </source>
</evidence>
<name>A0ABY6DPG7_9NEIS</name>
<dbReference type="Pfam" id="PF03746">
    <property type="entry name" value="LamB_YcsF"/>
    <property type="match status" value="1"/>
</dbReference>
<protein>
    <submittedName>
        <fullName evidence="1">5-oxoprolinase subunit PxpA</fullName>
        <ecNumber evidence="1">3.5.2.9</ecNumber>
    </submittedName>
</protein>
<dbReference type="GO" id="GO:0017168">
    <property type="term" value="F:5-oxoprolinase (ATP-hydrolyzing) activity"/>
    <property type="evidence" value="ECO:0007669"/>
    <property type="project" value="UniProtKB-EC"/>
</dbReference>
<organism evidence="1 2">
    <name type="scientific">Chitiniphilus purpureus</name>
    <dbReference type="NCBI Taxonomy" id="2981137"/>
    <lineage>
        <taxon>Bacteria</taxon>
        <taxon>Pseudomonadati</taxon>
        <taxon>Pseudomonadota</taxon>
        <taxon>Betaproteobacteria</taxon>
        <taxon>Neisseriales</taxon>
        <taxon>Chitinibacteraceae</taxon>
        <taxon>Chitiniphilus</taxon>
    </lineage>
</organism>
<dbReference type="InterPro" id="IPR011330">
    <property type="entry name" value="Glyco_hydro/deAcase_b/a-brl"/>
</dbReference>
<dbReference type="NCBIfam" id="NF003814">
    <property type="entry name" value="PRK05406.1-3"/>
    <property type="match status" value="1"/>
</dbReference>
<dbReference type="CDD" id="cd10801">
    <property type="entry name" value="LamB_YcsF_like_1"/>
    <property type="match status" value="1"/>
</dbReference>
<dbReference type="EC" id="3.5.2.9" evidence="1"/>
<dbReference type="Proteomes" id="UP001061302">
    <property type="component" value="Chromosome"/>
</dbReference>
<dbReference type="RefSeq" id="WP_263125695.1">
    <property type="nucleotide sequence ID" value="NZ_CP106753.1"/>
</dbReference>
<dbReference type="SUPFAM" id="SSF88713">
    <property type="entry name" value="Glycoside hydrolase/deacetylase"/>
    <property type="match status" value="1"/>
</dbReference>
<dbReference type="Gene3D" id="3.20.20.370">
    <property type="entry name" value="Glycoside hydrolase/deacetylase"/>
    <property type="match status" value="1"/>
</dbReference>
<keyword evidence="1" id="KW-0378">Hydrolase</keyword>
<dbReference type="PANTHER" id="PTHR30292">
    <property type="entry name" value="UNCHARACTERIZED PROTEIN YBGL-RELATED"/>
    <property type="match status" value="1"/>
</dbReference>